<dbReference type="Proteomes" id="UP000254701">
    <property type="component" value="Unassembled WGS sequence"/>
</dbReference>
<organism evidence="1 2">
    <name type="scientific">Aminobacter aminovorans</name>
    <name type="common">Chelatobacter heintzii</name>
    <dbReference type="NCBI Taxonomy" id="83263"/>
    <lineage>
        <taxon>Bacteria</taxon>
        <taxon>Pseudomonadati</taxon>
        <taxon>Pseudomonadota</taxon>
        <taxon>Alphaproteobacteria</taxon>
        <taxon>Hyphomicrobiales</taxon>
        <taxon>Phyllobacteriaceae</taxon>
        <taxon>Aminobacter</taxon>
    </lineage>
</organism>
<accession>A0A381IKH3</accession>
<sequence>MNRQKLSSIIPSLVPEKSDLSLDRLLTPARPSSFPMTC</sequence>
<gene>
    <name evidence="1" type="ORF">NCTC10684_05035</name>
</gene>
<evidence type="ECO:0000313" key="1">
    <source>
        <dbReference type="EMBL" id="SUY28220.1"/>
    </source>
</evidence>
<evidence type="ECO:0000313" key="2">
    <source>
        <dbReference type="Proteomes" id="UP000254701"/>
    </source>
</evidence>
<name>A0A381IKH3_AMIAI</name>
<dbReference type="EMBL" id="UFSM01000002">
    <property type="protein sequence ID" value="SUY28220.1"/>
    <property type="molecule type" value="Genomic_DNA"/>
</dbReference>
<proteinExistence type="predicted"/>
<reference evidence="1 2" key="1">
    <citation type="submission" date="2018-06" db="EMBL/GenBank/DDBJ databases">
        <authorList>
            <consortium name="Pathogen Informatics"/>
            <person name="Doyle S."/>
        </authorList>
    </citation>
    <scope>NUCLEOTIDE SEQUENCE [LARGE SCALE GENOMIC DNA]</scope>
    <source>
        <strain evidence="1 2">NCTC10684</strain>
    </source>
</reference>
<protein>
    <submittedName>
        <fullName evidence="1">Uncharacterized protein</fullName>
    </submittedName>
</protein>
<dbReference type="AlphaFoldDB" id="A0A381IKH3"/>